<gene>
    <name evidence="8" type="ordered locus">Desru_1539</name>
</gene>
<keyword evidence="9" id="KW-1185">Reference proteome</keyword>
<dbReference type="STRING" id="696281.Desru_1539"/>
<dbReference type="PANTHER" id="PTHR33202:SF7">
    <property type="entry name" value="FERRIC UPTAKE REGULATION PROTEIN"/>
    <property type="match status" value="1"/>
</dbReference>
<keyword evidence="4" id="KW-0805">Transcription regulation</keyword>
<dbReference type="OrthoDB" id="8659436at2"/>
<dbReference type="CDD" id="cd07153">
    <property type="entry name" value="Fur_like"/>
    <property type="match status" value="1"/>
</dbReference>
<keyword evidence="5" id="KW-0238">DNA-binding</keyword>
<feature type="binding site" evidence="7">
    <location>
        <position position="141"/>
    </location>
    <ligand>
        <name>Zn(2+)</name>
        <dbReference type="ChEBI" id="CHEBI:29105"/>
    </ligand>
</feature>
<dbReference type="KEGG" id="dru:Desru_1539"/>
<evidence type="ECO:0000313" key="9">
    <source>
        <dbReference type="Proteomes" id="UP000009234"/>
    </source>
</evidence>
<comment type="similarity">
    <text evidence="1">Belongs to the Fur family.</text>
</comment>
<feature type="binding site" evidence="7">
    <location>
        <position position="144"/>
    </location>
    <ligand>
        <name>Zn(2+)</name>
        <dbReference type="ChEBI" id="CHEBI:29105"/>
    </ligand>
</feature>
<feature type="binding site" evidence="7">
    <location>
        <position position="104"/>
    </location>
    <ligand>
        <name>Zn(2+)</name>
        <dbReference type="ChEBI" id="CHEBI:29105"/>
    </ligand>
</feature>
<evidence type="ECO:0000256" key="2">
    <source>
        <dbReference type="ARBA" id="ARBA00022491"/>
    </source>
</evidence>
<evidence type="ECO:0000256" key="7">
    <source>
        <dbReference type="PIRSR" id="PIRSR602481-1"/>
    </source>
</evidence>
<dbReference type="Gene3D" id="3.30.1490.190">
    <property type="match status" value="1"/>
</dbReference>
<dbReference type="InterPro" id="IPR036388">
    <property type="entry name" value="WH-like_DNA-bd_sf"/>
</dbReference>
<keyword evidence="6" id="KW-0804">Transcription</keyword>
<dbReference type="Gene3D" id="1.10.10.10">
    <property type="entry name" value="Winged helix-like DNA-binding domain superfamily/Winged helix DNA-binding domain"/>
    <property type="match status" value="1"/>
</dbReference>
<evidence type="ECO:0000256" key="3">
    <source>
        <dbReference type="ARBA" id="ARBA00022833"/>
    </source>
</evidence>
<evidence type="ECO:0000256" key="6">
    <source>
        <dbReference type="ARBA" id="ARBA00023163"/>
    </source>
</evidence>
<evidence type="ECO:0000256" key="4">
    <source>
        <dbReference type="ARBA" id="ARBA00023015"/>
    </source>
</evidence>
<dbReference type="PANTHER" id="PTHR33202">
    <property type="entry name" value="ZINC UPTAKE REGULATION PROTEIN"/>
    <property type="match status" value="1"/>
</dbReference>
<dbReference type="SUPFAM" id="SSF46785">
    <property type="entry name" value="Winged helix' DNA-binding domain"/>
    <property type="match status" value="1"/>
</dbReference>
<evidence type="ECO:0000256" key="1">
    <source>
        <dbReference type="ARBA" id="ARBA00007957"/>
    </source>
</evidence>
<organism evidence="8 9">
    <name type="scientific">Desulforamulus ruminis (strain ATCC 23193 / DSM 2154 / NCIMB 8452 / DL)</name>
    <name type="common">Desulfotomaculum ruminis</name>
    <dbReference type="NCBI Taxonomy" id="696281"/>
    <lineage>
        <taxon>Bacteria</taxon>
        <taxon>Bacillati</taxon>
        <taxon>Bacillota</taxon>
        <taxon>Clostridia</taxon>
        <taxon>Eubacteriales</taxon>
        <taxon>Peptococcaceae</taxon>
        <taxon>Desulforamulus</taxon>
    </lineage>
</organism>
<dbReference type="EMBL" id="CP002780">
    <property type="protein sequence ID" value="AEG59804.1"/>
    <property type="molecule type" value="Genomic_DNA"/>
</dbReference>
<dbReference type="Proteomes" id="UP000009234">
    <property type="component" value="Chromosome"/>
</dbReference>
<dbReference type="GO" id="GO:0000976">
    <property type="term" value="F:transcription cis-regulatory region binding"/>
    <property type="evidence" value="ECO:0007669"/>
    <property type="project" value="TreeGrafter"/>
</dbReference>
<dbReference type="RefSeq" id="WP_013841572.1">
    <property type="nucleotide sequence ID" value="NC_015589.1"/>
</dbReference>
<evidence type="ECO:0000256" key="5">
    <source>
        <dbReference type="ARBA" id="ARBA00023125"/>
    </source>
</evidence>
<dbReference type="GO" id="GO:0008270">
    <property type="term" value="F:zinc ion binding"/>
    <property type="evidence" value="ECO:0007669"/>
    <property type="project" value="TreeGrafter"/>
</dbReference>
<reference evidence="9" key="1">
    <citation type="submission" date="2011-05" db="EMBL/GenBank/DDBJ databases">
        <title>Complete sequence of Desulfotomaculum ruminis DSM 2154.</title>
        <authorList>
            <person name="Lucas S."/>
            <person name="Copeland A."/>
            <person name="Lapidus A."/>
            <person name="Cheng J.-F."/>
            <person name="Goodwin L."/>
            <person name="Pitluck S."/>
            <person name="Lu M."/>
            <person name="Detter J.C."/>
            <person name="Han C."/>
            <person name="Tapia R."/>
            <person name="Land M."/>
            <person name="Hauser L."/>
            <person name="Kyrpides N."/>
            <person name="Ivanova N."/>
            <person name="Mikhailova N."/>
            <person name="Pagani I."/>
            <person name="Stams A.J.M."/>
            <person name="Plugge C.M."/>
            <person name="Muyzer G."/>
            <person name="Kuever J."/>
            <person name="Parshina S.N."/>
            <person name="Ivanova A.E."/>
            <person name="Nazina T.N."/>
            <person name="Brambilla E."/>
            <person name="Spring S."/>
            <person name="Klenk H.-P."/>
            <person name="Woyke T."/>
        </authorList>
    </citation>
    <scope>NUCLEOTIDE SEQUENCE [LARGE SCALE GENOMIC DNA]</scope>
    <source>
        <strain evidence="9">ATCC 23193 / DSM 2154 / NCIB 8452 / DL</strain>
    </source>
</reference>
<dbReference type="GO" id="GO:0045892">
    <property type="term" value="P:negative regulation of DNA-templated transcription"/>
    <property type="evidence" value="ECO:0007669"/>
    <property type="project" value="TreeGrafter"/>
</dbReference>
<sequence length="155" mass="17804">MENVISLVEDRLKNGQWKLTNRRKHILTVLLENRGKHLSVEEVHGLANQKAPYVGLATVYRTLELFLLNDVVQSMDFGDGRKRYELCDPGSGGQQHHHLICIRCGNVVEFSRDLLKGLEPELNMRYKFKVETLQLNVFGFCRKCRPEKGSHQGTV</sequence>
<dbReference type="InterPro" id="IPR002481">
    <property type="entry name" value="FUR"/>
</dbReference>
<comment type="cofactor">
    <cofactor evidence="7">
        <name>Zn(2+)</name>
        <dbReference type="ChEBI" id="CHEBI:29105"/>
    </cofactor>
    <text evidence="7">Binds 1 zinc ion per subunit.</text>
</comment>
<keyword evidence="3 7" id="KW-0862">Zinc</keyword>
<feature type="binding site" evidence="7">
    <location>
        <position position="101"/>
    </location>
    <ligand>
        <name>Zn(2+)</name>
        <dbReference type="ChEBI" id="CHEBI:29105"/>
    </ligand>
</feature>
<name>F6DRP3_DESRL</name>
<keyword evidence="2" id="KW-0678">Repressor</keyword>
<reference evidence="8 9" key="2">
    <citation type="journal article" date="2012" name="Stand. Genomic Sci.">
        <title>Complete genome sequence of the sulfate-reducing firmicute Desulfotomaculum ruminis type strain (DL(T)).</title>
        <authorList>
            <person name="Spring S."/>
            <person name="Visser M."/>
            <person name="Lu M."/>
            <person name="Copeland A."/>
            <person name="Lapidus A."/>
            <person name="Lucas S."/>
            <person name="Cheng J.F."/>
            <person name="Han C."/>
            <person name="Tapia R."/>
            <person name="Goodwin L.A."/>
            <person name="Pitluck S."/>
            <person name="Ivanova N."/>
            <person name="Land M."/>
            <person name="Hauser L."/>
            <person name="Larimer F."/>
            <person name="Rohde M."/>
            <person name="Goker M."/>
            <person name="Detter J.C."/>
            <person name="Kyrpides N.C."/>
            <person name="Woyke T."/>
            <person name="Schaap P.J."/>
            <person name="Plugge C.M."/>
            <person name="Muyzer G."/>
            <person name="Kuever J."/>
            <person name="Pereira I.A."/>
            <person name="Parshina S.N."/>
            <person name="Bernier-Latmani R."/>
            <person name="Stams A.J."/>
            <person name="Klenk H.P."/>
        </authorList>
    </citation>
    <scope>NUCLEOTIDE SEQUENCE [LARGE SCALE GENOMIC DNA]</scope>
    <source>
        <strain evidence="9">ATCC 23193 / DSM 2154 / NCIB 8452 / DL</strain>
    </source>
</reference>
<protein>
    <submittedName>
        <fullName evidence="8">Ferric-uptake regulator</fullName>
    </submittedName>
</protein>
<dbReference type="Pfam" id="PF01475">
    <property type="entry name" value="FUR"/>
    <property type="match status" value="1"/>
</dbReference>
<dbReference type="eggNOG" id="COG0735">
    <property type="taxonomic scope" value="Bacteria"/>
</dbReference>
<dbReference type="GO" id="GO:1900376">
    <property type="term" value="P:regulation of secondary metabolite biosynthetic process"/>
    <property type="evidence" value="ECO:0007669"/>
    <property type="project" value="TreeGrafter"/>
</dbReference>
<evidence type="ECO:0000313" key="8">
    <source>
        <dbReference type="EMBL" id="AEG59804.1"/>
    </source>
</evidence>
<dbReference type="HOGENOM" id="CLU_096072_3_1_9"/>
<dbReference type="GO" id="GO:0003700">
    <property type="term" value="F:DNA-binding transcription factor activity"/>
    <property type="evidence" value="ECO:0007669"/>
    <property type="project" value="InterPro"/>
</dbReference>
<dbReference type="AlphaFoldDB" id="F6DRP3"/>
<proteinExistence type="inferred from homology"/>
<accession>F6DRP3</accession>
<dbReference type="InterPro" id="IPR036390">
    <property type="entry name" value="WH_DNA-bd_sf"/>
</dbReference>
<keyword evidence="7" id="KW-0479">Metal-binding</keyword>
<dbReference type="InterPro" id="IPR043135">
    <property type="entry name" value="Fur_C"/>
</dbReference>